<dbReference type="PIRSF" id="PIRSF039008">
    <property type="entry name" value="YjbJ"/>
    <property type="match status" value="1"/>
</dbReference>
<sequence>MNWDQIKGNWNEMKGKARENWGELTDDELQEAAGHREQMVGLIQKKYGKTKEDAEREVDTWSSSI</sequence>
<feature type="domain" description="CsbD-like" evidence="2">
    <location>
        <begin position="4"/>
        <end position="56"/>
    </location>
</feature>
<proteinExistence type="inferred from homology"/>
<dbReference type="Pfam" id="PF05532">
    <property type="entry name" value="CsbD"/>
    <property type="match status" value="1"/>
</dbReference>
<evidence type="ECO:0000313" key="3">
    <source>
        <dbReference type="EMBL" id="AQS46784.1"/>
    </source>
</evidence>
<evidence type="ECO:0000256" key="1">
    <source>
        <dbReference type="ARBA" id="ARBA00009129"/>
    </source>
</evidence>
<comment type="similarity">
    <text evidence="1">Belongs to the UPF0337 (CsbD) family.</text>
</comment>
<dbReference type="InterPro" id="IPR036629">
    <property type="entry name" value="YjbJ_sf"/>
</dbReference>
<accession>A0ABN4X9L3</accession>
<dbReference type="PANTHER" id="PTHR34977">
    <property type="entry name" value="UPF0337 PROTEIN YJBJ"/>
    <property type="match status" value="1"/>
</dbReference>
<dbReference type="Proteomes" id="UP000185622">
    <property type="component" value="Chromosome"/>
</dbReference>
<organism evidence="3 4">
    <name type="scientific">Thioclava nitratireducens</name>
    <dbReference type="NCBI Taxonomy" id="1915078"/>
    <lineage>
        <taxon>Bacteria</taxon>
        <taxon>Pseudomonadati</taxon>
        <taxon>Pseudomonadota</taxon>
        <taxon>Alphaproteobacteria</taxon>
        <taxon>Rhodobacterales</taxon>
        <taxon>Paracoccaceae</taxon>
        <taxon>Thioclava</taxon>
    </lineage>
</organism>
<dbReference type="InterPro" id="IPR008462">
    <property type="entry name" value="CsbD"/>
</dbReference>
<reference evidence="3 4" key="1">
    <citation type="submission" date="2017-01" db="EMBL/GenBank/DDBJ databases">
        <title>The complete genome sequence of a sulfur-oxidizing marine bacterium Thioclava sp. 25B10_4T.</title>
        <authorList>
            <person name="Liu Y."/>
            <person name="Lai Q."/>
            <person name="Shao Z."/>
        </authorList>
    </citation>
    <scope>NUCLEOTIDE SEQUENCE [LARGE SCALE GENOMIC DNA]</scope>
    <source>
        <strain evidence="3 4">25B10_4</strain>
    </source>
</reference>
<dbReference type="PANTHER" id="PTHR34977:SF1">
    <property type="entry name" value="UPF0337 PROTEIN YJBJ"/>
    <property type="match status" value="1"/>
</dbReference>
<dbReference type="Gene3D" id="1.10.1470.10">
    <property type="entry name" value="YjbJ"/>
    <property type="match status" value="1"/>
</dbReference>
<dbReference type="InterPro" id="IPR026042">
    <property type="entry name" value="YjbJ"/>
</dbReference>
<evidence type="ECO:0000259" key="2">
    <source>
        <dbReference type="Pfam" id="PF05532"/>
    </source>
</evidence>
<evidence type="ECO:0000313" key="4">
    <source>
        <dbReference type="Proteomes" id="UP000185622"/>
    </source>
</evidence>
<gene>
    <name evidence="3" type="ORF">BMG03_02400</name>
</gene>
<keyword evidence="4" id="KW-1185">Reference proteome</keyword>
<dbReference type="InterPro" id="IPR050423">
    <property type="entry name" value="UPF0337_stress_rsp"/>
</dbReference>
<name>A0ABN4X9L3_9RHOB</name>
<dbReference type="EMBL" id="CP019437">
    <property type="protein sequence ID" value="AQS46784.1"/>
    <property type="molecule type" value="Genomic_DNA"/>
</dbReference>
<dbReference type="SUPFAM" id="SSF69047">
    <property type="entry name" value="Hypothetical protein YjbJ"/>
    <property type="match status" value="1"/>
</dbReference>
<protein>
    <submittedName>
        <fullName evidence="3">General stress protein CsbD</fullName>
    </submittedName>
</protein>
<dbReference type="RefSeq" id="WP_075776653.1">
    <property type="nucleotide sequence ID" value="NZ_CP019437.1"/>
</dbReference>